<dbReference type="PANTHER" id="PTHR21685:SF0">
    <property type="entry name" value="PHOSTENSIN"/>
    <property type="match status" value="1"/>
</dbReference>
<evidence type="ECO:0000313" key="8">
    <source>
        <dbReference type="Ensembl" id="ENSCLAP00000003482.1"/>
    </source>
</evidence>
<feature type="compositionally biased region" description="Polar residues" evidence="5">
    <location>
        <begin position="292"/>
        <end position="306"/>
    </location>
</feature>
<evidence type="ECO:0000256" key="2">
    <source>
        <dbReference type="ARBA" id="ARBA00022490"/>
    </source>
</evidence>
<gene>
    <name evidence="8" type="primary">PPP1R18</name>
</gene>
<keyword evidence="3" id="KW-0597">Phosphoprotein</keyword>
<keyword evidence="2" id="KW-0963">Cytoplasm</keyword>
<sequence>MAAVPDWKRQLLARRRQEEAAARGRGKAEQERLAQMPAWKRGLLERRRAKLGLAPGDPSPGAAQAEPGRPDPDESAVLLEAIGPVHQNRFIRQERQQQQQRHEDLAERKPGPPEPRERRPSSGESRDQSPRGREAREERLSPGEAGERRLGAGAARECSPKPWAARDWRQSPGEGGDRGSRLPEAWRWRLSPAEAPERSPRPAEPGEQSPGSREVAEGRLGPGEPGSPNPGLAEPCARGAGSREAREHSLARLEAAEWRLHAGGEREDLGEECGGKEERPAPREAPEEISGSADTPSGAPQDSISRGTEPAEQRPRPVEDGERGLRATEGWKWTLSAGKARERTARDSDAPGPNAEPPGPAAQRLEPQGVEAGEGEAEEAAAAAQSGPPTGSQDLGAAAPCPLPPEDAGTGAGSGQRQEGEAAAPQPPPPAPAAPQPAADPLMSRLFYGVKAGPGVGAPRRSGHTFTVTPRRAAPPASPAPSEAAAPGAGKKRYPTAEEILVLGGYLRLSRSCLAKGSPERHHKQLKISFSETALETTYQYPSESSVLEELGPEPEALAAPSAPAAQPDDEEDEEEPPPGLRGGLRTKALLVDESCRR</sequence>
<dbReference type="RefSeq" id="XP_005414372.1">
    <property type="nucleotide sequence ID" value="XM_005414315.2"/>
</dbReference>
<feature type="compositionally biased region" description="Basic and acidic residues" evidence="5">
    <location>
        <begin position="15"/>
        <end position="32"/>
    </location>
</feature>
<feature type="compositionally biased region" description="Acidic residues" evidence="5">
    <location>
        <begin position="568"/>
        <end position="577"/>
    </location>
</feature>
<feature type="compositionally biased region" description="Basic and acidic residues" evidence="5">
    <location>
        <begin position="241"/>
        <end position="286"/>
    </location>
</feature>
<evidence type="ECO:0000256" key="1">
    <source>
        <dbReference type="ARBA" id="ARBA00004496"/>
    </source>
</evidence>
<feature type="domain" description="Phostensin/Taperin N-terminal" evidence="7">
    <location>
        <begin position="29"/>
        <end position="103"/>
    </location>
</feature>
<feature type="compositionally biased region" description="Basic and acidic residues" evidence="5">
    <location>
        <begin position="164"/>
        <end position="187"/>
    </location>
</feature>
<reference evidence="8" key="2">
    <citation type="submission" date="2025-09" db="UniProtKB">
        <authorList>
            <consortium name="Ensembl"/>
        </authorList>
    </citation>
    <scope>IDENTIFICATION</scope>
</reference>
<name>A0A8C2UP78_CHILA</name>
<feature type="region of interest" description="Disordered" evidence="5">
    <location>
        <begin position="541"/>
        <end position="598"/>
    </location>
</feature>
<keyword evidence="4" id="KW-0009">Actin-binding</keyword>
<dbReference type="GO" id="GO:0005737">
    <property type="term" value="C:cytoplasm"/>
    <property type="evidence" value="ECO:0007669"/>
    <property type="project" value="UniProtKB-SubCell"/>
</dbReference>
<dbReference type="OrthoDB" id="9945184at2759"/>
<proteinExistence type="predicted"/>
<feature type="compositionally biased region" description="Basic and acidic residues" evidence="5">
    <location>
        <begin position="339"/>
        <end position="349"/>
    </location>
</feature>
<dbReference type="OMA" id="PGETPEW"/>
<feature type="compositionally biased region" description="Pro residues" evidence="5">
    <location>
        <begin position="425"/>
        <end position="435"/>
    </location>
</feature>
<accession>A0A8C2UP78</accession>
<dbReference type="CTD" id="170954"/>
<feature type="compositionally biased region" description="Low complexity" evidence="5">
    <location>
        <begin position="470"/>
        <end position="489"/>
    </location>
</feature>
<feature type="region of interest" description="Disordered" evidence="5">
    <location>
        <begin position="15"/>
        <end position="494"/>
    </location>
</feature>
<dbReference type="GO" id="GO:0003779">
    <property type="term" value="F:actin binding"/>
    <property type="evidence" value="ECO:0007669"/>
    <property type="project" value="UniProtKB-KW"/>
</dbReference>
<organism evidence="8 9">
    <name type="scientific">Chinchilla lanigera</name>
    <name type="common">Long-tailed chinchilla</name>
    <name type="synonym">Chinchilla villidera</name>
    <dbReference type="NCBI Taxonomy" id="34839"/>
    <lineage>
        <taxon>Eukaryota</taxon>
        <taxon>Metazoa</taxon>
        <taxon>Chordata</taxon>
        <taxon>Craniata</taxon>
        <taxon>Vertebrata</taxon>
        <taxon>Euteleostomi</taxon>
        <taxon>Mammalia</taxon>
        <taxon>Eutheria</taxon>
        <taxon>Euarchontoglires</taxon>
        <taxon>Glires</taxon>
        <taxon>Rodentia</taxon>
        <taxon>Hystricomorpha</taxon>
        <taxon>Chinchillidae</taxon>
        <taxon>Chinchilla</taxon>
    </lineage>
</organism>
<dbReference type="Pfam" id="PF13914">
    <property type="entry name" value="Phostensin"/>
    <property type="match status" value="1"/>
</dbReference>
<protein>
    <submittedName>
        <fullName evidence="8">Protein phosphatase 1 regulatory subunit 18</fullName>
    </submittedName>
</protein>
<feature type="compositionally biased region" description="Basic and acidic residues" evidence="5">
    <location>
        <begin position="309"/>
        <end position="326"/>
    </location>
</feature>
<dbReference type="GO" id="GO:0019902">
    <property type="term" value="F:phosphatase binding"/>
    <property type="evidence" value="ECO:0007669"/>
    <property type="project" value="InterPro"/>
</dbReference>
<dbReference type="Proteomes" id="UP000694398">
    <property type="component" value="Unassembled WGS sequence"/>
</dbReference>
<keyword evidence="9" id="KW-1185">Reference proteome</keyword>
<dbReference type="PANTHER" id="PTHR21685">
    <property type="entry name" value="TON-B BOX DOMAIN"/>
    <property type="match status" value="1"/>
</dbReference>
<reference evidence="8" key="1">
    <citation type="submission" date="2025-08" db="UniProtKB">
        <authorList>
            <consortium name="Ensembl"/>
        </authorList>
    </citation>
    <scope>IDENTIFICATION</scope>
</reference>
<evidence type="ECO:0000256" key="3">
    <source>
        <dbReference type="ARBA" id="ARBA00022553"/>
    </source>
</evidence>
<feature type="compositionally biased region" description="Basic and acidic residues" evidence="5">
    <location>
        <begin position="91"/>
        <end position="150"/>
    </location>
</feature>
<evidence type="ECO:0000256" key="5">
    <source>
        <dbReference type="SAM" id="MobiDB-lite"/>
    </source>
</evidence>
<dbReference type="GeneTree" id="ENSGT00530000064035"/>
<dbReference type="InterPro" id="IPR025903">
    <property type="entry name" value="Phostensin/Taperin_N_dom"/>
</dbReference>
<dbReference type="AlphaFoldDB" id="A0A8C2UP78"/>
<evidence type="ECO:0000259" key="6">
    <source>
        <dbReference type="Pfam" id="PF13914"/>
    </source>
</evidence>
<dbReference type="GeneID" id="102018043"/>
<dbReference type="Ensembl" id="ENSCLAT00000003554.1">
    <property type="protein sequence ID" value="ENSCLAP00000003482.1"/>
    <property type="gene ID" value="ENSCLAG00000002490.1"/>
</dbReference>
<evidence type="ECO:0000256" key="4">
    <source>
        <dbReference type="ARBA" id="ARBA00023203"/>
    </source>
</evidence>
<comment type="subcellular location">
    <subcellularLocation>
        <location evidence="1">Cytoplasm</location>
    </subcellularLocation>
</comment>
<dbReference type="Pfam" id="PF13916">
    <property type="entry name" value="Phostensin_N"/>
    <property type="match status" value="1"/>
</dbReference>
<dbReference type="InterPro" id="IPR026671">
    <property type="entry name" value="PPP1R18/Tprn"/>
</dbReference>
<evidence type="ECO:0000313" key="9">
    <source>
        <dbReference type="Proteomes" id="UP000694398"/>
    </source>
</evidence>
<dbReference type="InterPro" id="IPR025907">
    <property type="entry name" value="Phostensin/Taperin_PP1-bd_dom"/>
</dbReference>
<feature type="domain" description="Phostensin/Taperin PP1-binding" evidence="6">
    <location>
        <begin position="439"/>
        <end position="548"/>
    </location>
</feature>
<evidence type="ECO:0000259" key="7">
    <source>
        <dbReference type="Pfam" id="PF13916"/>
    </source>
</evidence>
<feature type="compositionally biased region" description="Low complexity" evidence="5">
    <location>
        <begin position="548"/>
        <end position="567"/>
    </location>
</feature>